<evidence type="ECO:0008006" key="6">
    <source>
        <dbReference type="Google" id="ProtNLM"/>
    </source>
</evidence>
<evidence type="ECO:0000313" key="4">
    <source>
        <dbReference type="EMBL" id="RAH61621.1"/>
    </source>
</evidence>
<dbReference type="Pfam" id="PF11807">
    <property type="entry name" value="UstYa"/>
    <property type="match status" value="1"/>
</dbReference>
<dbReference type="PANTHER" id="PTHR33365">
    <property type="entry name" value="YALI0B05434P"/>
    <property type="match status" value="1"/>
</dbReference>
<proteinExistence type="inferred from homology"/>
<feature type="transmembrane region" description="Helical" evidence="3">
    <location>
        <begin position="89"/>
        <end position="111"/>
    </location>
</feature>
<dbReference type="AlphaFoldDB" id="A0A8G1RAL7"/>
<keyword evidence="5" id="KW-1185">Reference proteome</keyword>
<dbReference type="EMBL" id="KZ825055">
    <property type="protein sequence ID" value="RAH61621.1"/>
    <property type="molecule type" value="Genomic_DNA"/>
</dbReference>
<evidence type="ECO:0000256" key="2">
    <source>
        <dbReference type="SAM" id="MobiDB-lite"/>
    </source>
</evidence>
<dbReference type="RefSeq" id="XP_025519543.1">
    <property type="nucleotide sequence ID" value="XM_025659173.1"/>
</dbReference>
<reference evidence="4 5" key="1">
    <citation type="submission" date="2018-02" db="EMBL/GenBank/DDBJ databases">
        <title>The genomes of Aspergillus section Nigri reveals drivers in fungal speciation.</title>
        <authorList>
            <consortium name="DOE Joint Genome Institute"/>
            <person name="Vesth T.C."/>
            <person name="Nybo J."/>
            <person name="Theobald S."/>
            <person name="Brandl J."/>
            <person name="Frisvad J.C."/>
            <person name="Nielsen K.F."/>
            <person name="Lyhne E.K."/>
            <person name="Kogle M.E."/>
            <person name="Kuo A."/>
            <person name="Riley R."/>
            <person name="Clum A."/>
            <person name="Nolan M."/>
            <person name="Lipzen A."/>
            <person name="Salamov A."/>
            <person name="Henrissat B."/>
            <person name="Wiebenga A."/>
            <person name="De vries R.P."/>
            <person name="Grigoriev I.V."/>
            <person name="Mortensen U.H."/>
            <person name="Andersen M.R."/>
            <person name="Baker S.E."/>
        </authorList>
    </citation>
    <scope>NUCLEOTIDE SEQUENCE [LARGE SCALE GENOMIC DNA]</scope>
    <source>
        <strain evidence="4 5">CBS 112811</strain>
    </source>
</reference>
<sequence length="368" mass="42303">MITQSPQPHFYLCPQQTVHPTSLRKMSLARLSTMYMALKRDRTDSTSSSSERLPLSDSSEDYRDESFNKPLFEECPHYMNHQRQPPFQWSSLCFHLILALIYGAAFLAATYRSAGNINHQDSKPAHLIASPLWEAIELERKTINASIASENPFKGAPSDELDHAWHQLFINSNVRVTAEDLAKINRTSVPINDEKGGYYAIPDVYHQLHCLVRRPFPTYHFYSIHSTADHSNNKNNNYQKFLRQVVYHSYYHVGKPTTPLHIEHCIDNLRQNIMCKADVSLLTFTWDPTDRAPKPNFVIEHECANWDKVDKWAEEHRFDIFDETTLVHPTLGPSFPEEEYKATGRIPGHPDFHPNGFHGDHGGHSNGV</sequence>
<keyword evidence="3" id="KW-0472">Membrane</keyword>
<organism evidence="4 5">
    <name type="scientific">Aspergillus piperis CBS 112811</name>
    <dbReference type="NCBI Taxonomy" id="1448313"/>
    <lineage>
        <taxon>Eukaryota</taxon>
        <taxon>Fungi</taxon>
        <taxon>Dikarya</taxon>
        <taxon>Ascomycota</taxon>
        <taxon>Pezizomycotina</taxon>
        <taxon>Eurotiomycetes</taxon>
        <taxon>Eurotiomycetidae</taxon>
        <taxon>Eurotiales</taxon>
        <taxon>Aspergillaceae</taxon>
        <taxon>Aspergillus</taxon>
        <taxon>Aspergillus subgen. Circumdati</taxon>
    </lineage>
</organism>
<name>A0A8G1RAL7_9EURO</name>
<feature type="region of interest" description="Disordered" evidence="2">
    <location>
        <begin position="40"/>
        <end position="63"/>
    </location>
</feature>
<feature type="region of interest" description="Disordered" evidence="2">
    <location>
        <begin position="342"/>
        <end position="368"/>
    </location>
</feature>
<feature type="compositionally biased region" description="Low complexity" evidence="2">
    <location>
        <begin position="45"/>
        <end position="57"/>
    </location>
</feature>
<protein>
    <recommendedName>
        <fullName evidence="6">Tat pathway signal sequence</fullName>
    </recommendedName>
</protein>
<dbReference type="PANTHER" id="PTHR33365:SF7">
    <property type="entry name" value="TAT PATHWAY SIGNAL SEQUENCE"/>
    <property type="match status" value="1"/>
</dbReference>
<dbReference type="GO" id="GO:0043386">
    <property type="term" value="P:mycotoxin biosynthetic process"/>
    <property type="evidence" value="ECO:0007669"/>
    <property type="project" value="InterPro"/>
</dbReference>
<keyword evidence="3" id="KW-0812">Transmembrane</keyword>
<gene>
    <name evidence="4" type="ORF">BO85DRAFT_445074</name>
</gene>
<evidence type="ECO:0000256" key="1">
    <source>
        <dbReference type="ARBA" id="ARBA00035112"/>
    </source>
</evidence>
<evidence type="ECO:0000256" key="3">
    <source>
        <dbReference type="SAM" id="Phobius"/>
    </source>
</evidence>
<evidence type="ECO:0000313" key="5">
    <source>
        <dbReference type="Proteomes" id="UP000249526"/>
    </source>
</evidence>
<dbReference type="Proteomes" id="UP000249526">
    <property type="component" value="Unassembled WGS sequence"/>
</dbReference>
<keyword evidence="3" id="KW-1133">Transmembrane helix</keyword>
<comment type="similarity">
    <text evidence="1">Belongs to the ustYa family.</text>
</comment>
<dbReference type="GeneID" id="37162575"/>
<accession>A0A8G1RAL7</accession>
<dbReference type="InterPro" id="IPR021765">
    <property type="entry name" value="UstYa-like"/>
</dbReference>